<evidence type="ECO:0000313" key="6">
    <source>
        <dbReference type="EMBL" id="OBS67150.1"/>
    </source>
</evidence>
<dbReference type="SMART" id="SM00268">
    <property type="entry name" value="ACTIN"/>
    <property type="match status" value="1"/>
</dbReference>
<dbReference type="GO" id="GO:0005856">
    <property type="term" value="C:cytoskeleton"/>
    <property type="evidence" value="ECO:0007669"/>
    <property type="project" value="UniProtKB-SubCell"/>
</dbReference>
<evidence type="ECO:0000256" key="3">
    <source>
        <dbReference type="ARBA" id="ARBA00022490"/>
    </source>
</evidence>
<dbReference type="FunFam" id="3.90.640.10:FF:000007">
    <property type="entry name" value="Actin like 7B"/>
    <property type="match status" value="1"/>
</dbReference>
<dbReference type="FunFam" id="3.30.420.40:FF:000018">
    <property type="entry name" value="Actin-like protein (Centractin)"/>
    <property type="match status" value="1"/>
</dbReference>
<gene>
    <name evidence="6" type="ORF">A6R68_04310</name>
</gene>
<dbReference type="CDD" id="cd13397">
    <property type="entry name" value="ASKHA_NBD_actin_Arp-T1-3"/>
    <property type="match status" value="1"/>
</dbReference>
<evidence type="ECO:0008006" key="8">
    <source>
        <dbReference type="Google" id="ProtNLM"/>
    </source>
</evidence>
<evidence type="ECO:0000256" key="4">
    <source>
        <dbReference type="ARBA" id="ARBA00023212"/>
    </source>
</evidence>
<evidence type="ECO:0000313" key="7">
    <source>
        <dbReference type="Proteomes" id="UP000092124"/>
    </source>
</evidence>
<dbReference type="PANTHER" id="PTHR11937">
    <property type="entry name" value="ACTIN"/>
    <property type="match status" value="1"/>
</dbReference>
<dbReference type="STRING" id="56216.A0A1A6GN57"/>
<dbReference type="PRINTS" id="PR00190">
    <property type="entry name" value="ACTIN"/>
</dbReference>
<dbReference type="Gene3D" id="3.90.640.10">
    <property type="entry name" value="Actin, Chain A, domain 4"/>
    <property type="match status" value="1"/>
</dbReference>
<comment type="similarity">
    <text evidence="2 5">Belongs to the actin family.</text>
</comment>
<dbReference type="Pfam" id="PF00022">
    <property type="entry name" value="Actin"/>
    <property type="match status" value="1"/>
</dbReference>
<dbReference type="Gene3D" id="3.30.420.40">
    <property type="match status" value="2"/>
</dbReference>
<dbReference type="EMBL" id="LZPO01087147">
    <property type="protein sequence ID" value="OBS67150.1"/>
    <property type="molecule type" value="Genomic_DNA"/>
</dbReference>
<evidence type="ECO:0000256" key="5">
    <source>
        <dbReference type="RuleBase" id="RU000487"/>
    </source>
</evidence>
<dbReference type="Proteomes" id="UP000092124">
    <property type="component" value="Unassembled WGS sequence"/>
</dbReference>
<accession>A0A1A6GN57</accession>
<evidence type="ECO:0000256" key="2">
    <source>
        <dbReference type="ARBA" id="ARBA00006752"/>
    </source>
</evidence>
<organism evidence="6 7">
    <name type="scientific">Neotoma lepida</name>
    <name type="common">Desert woodrat</name>
    <dbReference type="NCBI Taxonomy" id="56216"/>
    <lineage>
        <taxon>Eukaryota</taxon>
        <taxon>Metazoa</taxon>
        <taxon>Chordata</taxon>
        <taxon>Craniata</taxon>
        <taxon>Vertebrata</taxon>
        <taxon>Euteleostomi</taxon>
        <taxon>Mammalia</taxon>
        <taxon>Eutheria</taxon>
        <taxon>Euarchontoglires</taxon>
        <taxon>Glires</taxon>
        <taxon>Rodentia</taxon>
        <taxon>Myomorpha</taxon>
        <taxon>Muroidea</taxon>
        <taxon>Cricetidae</taxon>
        <taxon>Neotominae</taxon>
        <taxon>Neotoma</taxon>
    </lineage>
</organism>
<dbReference type="OrthoDB" id="10053773at2759"/>
<proteinExistence type="inferred from homology"/>
<dbReference type="InterPro" id="IPR043129">
    <property type="entry name" value="ATPase_NBD"/>
</dbReference>
<comment type="caution">
    <text evidence="6">The sequence shown here is derived from an EMBL/GenBank/DDBJ whole genome shotgun (WGS) entry which is preliminary data.</text>
</comment>
<sequence>MFDPAILDIPAVIFDNGSGLCKFGISGEIGPRNVINSVVGHPKFNIPSARTNRKRYFVGEEAQDMYNGLYLHYPVERGLVTRWDDMEKLWKELFEWELGVKPSEQPVFLTEPSLNPRETREKTTEIMFEKFNVPALYLCNHAVGALCASACVTGLVVDSGDGVTCTVPIYEGYSLPHAITKLYVAGRDITEHLTRLLLAKGYTFPCILNKAVVDDIKEKLCTVTIGQENTPLKHVETQGEYQLPDGNIIQMNDHLCRVPEVLFTPDNLGIHDLGISKMVCNSIMKCDIDIQETLFAEIVLSGGTTLFAGLQDRLLKELEGLAFEGTPIKITASPDRCFSAWIGGSVMTSLTTFKQMWVTAEDFKEYGAFVPKFIIDYMVLGPEN</sequence>
<keyword evidence="4" id="KW-0206">Cytoskeleton</keyword>
<dbReference type="SUPFAM" id="SSF53067">
    <property type="entry name" value="Actin-like ATPase domain"/>
    <property type="match status" value="2"/>
</dbReference>
<keyword evidence="7" id="KW-1185">Reference proteome</keyword>
<evidence type="ECO:0000256" key="1">
    <source>
        <dbReference type="ARBA" id="ARBA00004245"/>
    </source>
</evidence>
<dbReference type="AlphaFoldDB" id="A0A1A6GN57"/>
<name>A0A1A6GN57_NEOLE</name>
<dbReference type="InterPro" id="IPR004000">
    <property type="entry name" value="Actin"/>
</dbReference>
<protein>
    <recommendedName>
        <fullName evidence="8">Actin-related protein T1</fullName>
    </recommendedName>
</protein>
<keyword evidence="3" id="KW-0963">Cytoplasm</keyword>
<reference evidence="6 7" key="1">
    <citation type="submission" date="2016-06" db="EMBL/GenBank/DDBJ databases">
        <title>The Draft Genome Sequence and Annotation of the Desert Woodrat Neotoma lepida.</title>
        <authorList>
            <person name="Campbell M."/>
            <person name="Oakeson K.F."/>
            <person name="Yandell M."/>
            <person name="Halpert J.R."/>
            <person name="Dearing D."/>
        </authorList>
    </citation>
    <scope>NUCLEOTIDE SEQUENCE [LARGE SCALE GENOMIC DNA]</scope>
    <source>
        <strain evidence="6">417</strain>
        <tissue evidence="6">Liver</tissue>
    </source>
</reference>
<comment type="subcellular location">
    <subcellularLocation>
        <location evidence="1">Cytoplasm</location>
        <location evidence="1">Cytoskeleton</location>
    </subcellularLocation>
</comment>